<keyword evidence="10" id="KW-0175">Coiled coil</keyword>
<dbReference type="EMBL" id="CP120733">
    <property type="protein sequence ID" value="WFD11284.1"/>
    <property type="molecule type" value="Genomic_DNA"/>
</dbReference>
<gene>
    <name evidence="14" type="ORF">P4S50_04190</name>
</gene>
<comment type="subcellular location">
    <subcellularLocation>
        <location evidence="1">Cell membrane</location>
        <topology evidence="1">Multi-pass membrane protein</topology>
    </subcellularLocation>
</comment>
<evidence type="ECO:0000256" key="1">
    <source>
        <dbReference type="ARBA" id="ARBA00004651"/>
    </source>
</evidence>
<feature type="coiled-coil region" evidence="10">
    <location>
        <begin position="644"/>
        <end position="678"/>
    </location>
</feature>
<evidence type="ECO:0000256" key="7">
    <source>
        <dbReference type="ARBA" id="ARBA00023224"/>
    </source>
</evidence>
<dbReference type="PROSITE" id="PS50885">
    <property type="entry name" value="HAMP"/>
    <property type="match status" value="1"/>
</dbReference>
<dbReference type="PANTHER" id="PTHR32089:SF112">
    <property type="entry name" value="LYSOZYME-LIKE PROTEIN-RELATED"/>
    <property type="match status" value="1"/>
</dbReference>
<dbReference type="CDD" id="cd18774">
    <property type="entry name" value="PDC2_HK_sensor"/>
    <property type="match status" value="1"/>
</dbReference>
<dbReference type="Gene3D" id="6.10.340.10">
    <property type="match status" value="1"/>
</dbReference>
<dbReference type="Gene3D" id="3.30.450.20">
    <property type="entry name" value="PAS domain"/>
    <property type="match status" value="1"/>
</dbReference>
<evidence type="ECO:0000256" key="5">
    <source>
        <dbReference type="ARBA" id="ARBA00022989"/>
    </source>
</evidence>
<dbReference type="InterPro" id="IPR004089">
    <property type="entry name" value="MCPsignal_dom"/>
</dbReference>
<dbReference type="SMART" id="SM00304">
    <property type="entry name" value="HAMP"/>
    <property type="match status" value="1"/>
</dbReference>
<evidence type="ECO:0000256" key="11">
    <source>
        <dbReference type="SAM" id="Phobius"/>
    </source>
</evidence>
<dbReference type="Pfam" id="PF00672">
    <property type="entry name" value="HAMP"/>
    <property type="match status" value="1"/>
</dbReference>
<sequence length="681" mass="75056">MIKKKLIKSLKSRLIICFLIVAIIPAITIGELSYYKSEKSLQKVATDQLIFTRDTKKKEIEDYFKVNQERITYMAQEPSVVEAMEEFTKIGLNSSSYDGIYEKYNPTFANFIDKLGHGDVMLVDSSGNVLYSAFKEDDFGTNLLTGPYKDTNIAKAYDVARNSNDKDFTTITDYEFYSPSNEKPILGIASPIFKGEQKIGVLIFKMGTEEIDKIVSNNNNWESLKLGKSGEVVLIGQDYKLRSNTRFVENETDEKIKAKKSAILLKEIRTKGTAAVVTTGETAVDTYFDYHGVESIVAYTPLNINGLKWDVLVKIDEAEAFQSVYKLKNLTTVILIVAAIVITIFSIIISSNIATPLIKMANVASRIATGDLTVELEEEKRSDEIGILTKAIRNMLKNLKEQTKETINVVDVLAASVNEITVSLTQVTTGAAQTSSAVSETTATVEEVKQTVYVSSEKTKNVSNNAKKSLEISKVGNKATEDTLQGMNVINSQMQEIAESILGLSEQSQNISELIESVDTISEQSNILAVNASIEAAKAGEHGKGFSIVAQEIRNLAEQSKQGTKQIRNILRDIQKAANTAVMTTEKGIKLVDAGMKQAGEAGYSINQLVENINLSAQAAVQIEASSQQQLIGMDQVAIAMEGINEASIQNVDSMKQLEEATNRLQEMGYRLKQLNEKYKV</sequence>
<keyword evidence="2" id="KW-1003">Cell membrane</keyword>
<evidence type="ECO:0000256" key="8">
    <source>
        <dbReference type="ARBA" id="ARBA00029447"/>
    </source>
</evidence>
<feature type="domain" description="HAMP" evidence="13">
    <location>
        <begin position="351"/>
        <end position="404"/>
    </location>
</feature>
<dbReference type="Pfam" id="PF02743">
    <property type="entry name" value="dCache_1"/>
    <property type="match status" value="1"/>
</dbReference>
<evidence type="ECO:0000259" key="13">
    <source>
        <dbReference type="PROSITE" id="PS50885"/>
    </source>
</evidence>
<evidence type="ECO:0000256" key="2">
    <source>
        <dbReference type="ARBA" id="ARBA00022475"/>
    </source>
</evidence>
<dbReference type="PRINTS" id="PR00260">
    <property type="entry name" value="CHEMTRNSDUCR"/>
</dbReference>
<dbReference type="CDD" id="cd06225">
    <property type="entry name" value="HAMP"/>
    <property type="match status" value="1"/>
</dbReference>
<keyword evidence="15" id="KW-1185">Reference proteome</keyword>
<feature type="domain" description="Methyl-accepting transducer" evidence="12">
    <location>
        <begin position="409"/>
        <end position="645"/>
    </location>
</feature>
<evidence type="ECO:0000313" key="15">
    <source>
        <dbReference type="Proteomes" id="UP001222800"/>
    </source>
</evidence>
<keyword evidence="3" id="KW-0145">Chemotaxis</keyword>
<proteinExistence type="inferred from homology"/>
<evidence type="ECO:0000256" key="3">
    <source>
        <dbReference type="ARBA" id="ARBA00022500"/>
    </source>
</evidence>
<dbReference type="PANTHER" id="PTHR32089">
    <property type="entry name" value="METHYL-ACCEPTING CHEMOTAXIS PROTEIN MCPB"/>
    <property type="match status" value="1"/>
</dbReference>
<dbReference type="Proteomes" id="UP001222800">
    <property type="component" value="Chromosome"/>
</dbReference>
<dbReference type="SMART" id="SM00283">
    <property type="entry name" value="MA"/>
    <property type="match status" value="1"/>
</dbReference>
<comment type="similarity">
    <text evidence="8">Belongs to the methyl-accepting chemotaxis (MCP) protein family.</text>
</comment>
<dbReference type="Gene3D" id="1.10.287.950">
    <property type="entry name" value="Methyl-accepting chemotaxis protein"/>
    <property type="match status" value="1"/>
</dbReference>
<dbReference type="Pfam" id="PF00015">
    <property type="entry name" value="MCPsignal"/>
    <property type="match status" value="1"/>
</dbReference>
<dbReference type="PROSITE" id="PS50111">
    <property type="entry name" value="CHEMOTAXIS_TRANSDUC_2"/>
    <property type="match status" value="1"/>
</dbReference>
<feature type="transmembrane region" description="Helical" evidence="11">
    <location>
        <begin position="330"/>
        <end position="350"/>
    </location>
</feature>
<organism evidence="14 15">
    <name type="scientific">Tepidibacter hydrothermalis</name>
    <dbReference type="NCBI Taxonomy" id="3036126"/>
    <lineage>
        <taxon>Bacteria</taxon>
        <taxon>Bacillati</taxon>
        <taxon>Bacillota</taxon>
        <taxon>Clostridia</taxon>
        <taxon>Peptostreptococcales</taxon>
        <taxon>Peptostreptococcaceae</taxon>
        <taxon>Tepidibacter</taxon>
    </lineage>
</organism>
<dbReference type="SUPFAM" id="SSF58104">
    <property type="entry name" value="Methyl-accepting chemotaxis protein (MCP) signaling domain"/>
    <property type="match status" value="1"/>
</dbReference>
<evidence type="ECO:0000313" key="14">
    <source>
        <dbReference type="EMBL" id="WFD11284.1"/>
    </source>
</evidence>
<dbReference type="InterPro" id="IPR003660">
    <property type="entry name" value="HAMP_dom"/>
</dbReference>
<evidence type="ECO:0000256" key="6">
    <source>
        <dbReference type="ARBA" id="ARBA00023136"/>
    </source>
</evidence>
<keyword evidence="7 9" id="KW-0807">Transducer</keyword>
<dbReference type="RefSeq" id="WP_277733307.1">
    <property type="nucleotide sequence ID" value="NZ_CP120733.1"/>
</dbReference>
<keyword evidence="6 11" id="KW-0472">Membrane</keyword>
<name>A0ABY8EI21_9FIRM</name>
<evidence type="ECO:0000256" key="4">
    <source>
        <dbReference type="ARBA" id="ARBA00022692"/>
    </source>
</evidence>
<accession>A0ABY8EI21</accession>
<protein>
    <submittedName>
        <fullName evidence="14">Methyl-accepting chemotaxis protein</fullName>
    </submittedName>
</protein>
<evidence type="ECO:0000259" key="12">
    <source>
        <dbReference type="PROSITE" id="PS50111"/>
    </source>
</evidence>
<dbReference type="InterPro" id="IPR004090">
    <property type="entry name" value="Chemotax_Me-accpt_rcpt"/>
</dbReference>
<reference evidence="14 15" key="1">
    <citation type="submission" date="2023-03" db="EMBL/GenBank/DDBJ databases">
        <title>Complete genome sequence of Tepidibacter sp. SWIR-1, isolated from a deep-sea hydrothermal vent.</title>
        <authorList>
            <person name="Li X."/>
        </authorList>
    </citation>
    <scope>NUCLEOTIDE SEQUENCE [LARGE SCALE GENOMIC DNA]</scope>
    <source>
        <strain evidence="14 15">SWIR-1</strain>
    </source>
</reference>
<evidence type="ECO:0000256" key="10">
    <source>
        <dbReference type="SAM" id="Coils"/>
    </source>
</evidence>
<dbReference type="InterPro" id="IPR033479">
    <property type="entry name" value="dCache_1"/>
</dbReference>
<keyword evidence="4 11" id="KW-0812">Transmembrane</keyword>
<keyword evidence="5 11" id="KW-1133">Transmembrane helix</keyword>
<evidence type="ECO:0000256" key="9">
    <source>
        <dbReference type="PROSITE-ProRule" id="PRU00284"/>
    </source>
</evidence>